<accession>A0ABM1MT81</accession>
<feature type="transmembrane region" description="Helical" evidence="5">
    <location>
        <begin position="6"/>
        <end position="24"/>
    </location>
</feature>
<evidence type="ECO:0000256" key="5">
    <source>
        <dbReference type="SAM" id="Phobius"/>
    </source>
</evidence>
<dbReference type="PANTHER" id="PTHR11040:SF169">
    <property type="entry name" value="FI24038P1"/>
    <property type="match status" value="1"/>
</dbReference>
<feature type="transmembrane region" description="Helical" evidence="5">
    <location>
        <begin position="36"/>
        <end position="58"/>
    </location>
</feature>
<comment type="subcellular location">
    <subcellularLocation>
        <location evidence="1">Membrane</location>
        <topology evidence="1">Multi-pass membrane protein</topology>
    </subcellularLocation>
</comment>
<protein>
    <submittedName>
        <fullName evidence="7">Zinc transporter ZIP3</fullName>
    </submittedName>
</protein>
<gene>
    <name evidence="7" type="primary">LOC108563576</name>
</gene>
<dbReference type="GeneID" id="108563576"/>
<dbReference type="Proteomes" id="UP000695000">
    <property type="component" value="Unplaced"/>
</dbReference>
<evidence type="ECO:0000256" key="3">
    <source>
        <dbReference type="ARBA" id="ARBA00022989"/>
    </source>
</evidence>
<keyword evidence="4 5" id="KW-0472">Membrane</keyword>
<feature type="transmembrane region" description="Helical" evidence="5">
    <location>
        <begin position="244"/>
        <end position="265"/>
    </location>
</feature>
<name>A0ABM1MT81_NICVS</name>
<keyword evidence="2 5" id="KW-0812">Transmembrane</keyword>
<feature type="transmembrane region" description="Helical" evidence="5">
    <location>
        <begin position="271"/>
        <end position="292"/>
    </location>
</feature>
<reference evidence="7" key="1">
    <citation type="submission" date="2025-08" db="UniProtKB">
        <authorList>
            <consortium name="RefSeq"/>
        </authorList>
    </citation>
    <scope>IDENTIFICATION</scope>
    <source>
        <tissue evidence="7">Whole Larva</tissue>
    </source>
</reference>
<dbReference type="Pfam" id="PF02535">
    <property type="entry name" value="Zip"/>
    <property type="match status" value="1"/>
</dbReference>
<proteinExistence type="predicted"/>
<keyword evidence="3 5" id="KW-1133">Transmembrane helix</keyword>
<feature type="transmembrane region" description="Helical" evidence="5">
    <location>
        <begin position="183"/>
        <end position="203"/>
    </location>
</feature>
<evidence type="ECO:0000256" key="4">
    <source>
        <dbReference type="ARBA" id="ARBA00023136"/>
    </source>
</evidence>
<dbReference type="InterPro" id="IPR003689">
    <property type="entry name" value="ZIP"/>
</dbReference>
<feature type="transmembrane region" description="Helical" evidence="5">
    <location>
        <begin position="209"/>
        <end position="232"/>
    </location>
</feature>
<feature type="transmembrane region" description="Helical" evidence="5">
    <location>
        <begin position="70"/>
        <end position="88"/>
    </location>
</feature>
<sequence length="336" mass="37328">MELIEAKITAIICLILGSMLVGLLPSWISRYGRNNYPLLLSSLLCLGGGVLLSTSLVHMLPEIRESFPKYGEYTEVLFCAGFFILYLIDEAVHFCFGISHDHGSSSSRQHQPEGRRKVYGSVETQPLIYERQDPYNPHYEDVETITSNNQHHHHHHHNEHQQQPSQLCHIGHEEPCQNTPVNCFGLLAALSIHAVLEGLAVGLEVSPSQVFLLFGAIASHKLVVGFCLGVELASIQDNSALRHFIAIVIFSCGTPLGITVGMSIANIPKHIIEYLLPILQCLAGGTLLYVSVSEVLPRERARWHQQTGNRKAGIVQFLSVLTGFVIMTVLTHYMEH</sequence>
<evidence type="ECO:0000313" key="6">
    <source>
        <dbReference type="Proteomes" id="UP000695000"/>
    </source>
</evidence>
<evidence type="ECO:0000256" key="1">
    <source>
        <dbReference type="ARBA" id="ARBA00004141"/>
    </source>
</evidence>
<dbReference type="RefSeq" id="XP_017777781.1">
    <property type="nucleotide sequence ID" value="XM_017922292.1"/>
</dbReference>
<evidence type="ECO:0000256" key="2">
    <source>
        <dbReference type="ARBA" id="ARBA00022692"/>
    </source>
</evidence>
<feature type="transmembrane region" description="Helical" evidence="5">
    <location>
        <begin position="313"/>
        <end position="334"/>
    </location>
</feature>
<keyword evidence="6" id="KW-1185">Reference proteome</keyword>
<organism evidence="6 7">
    <name type="scientific">Nicrophorus vespilloides</name>
    <name type="common">Boreal carrion beetle</name>
    <dbReference type="NCBI Taxonomy" id="110193"/>
    <lineage>
        <taxon>Eukaryota</taxon>
        <taxon>Metazoa</taxon>
        <taxon>Ecdysozoa</taxon>
        <taxon>Arthropoda</taxon>
        <taxon>Hexapoda</taxon>
        <taxon>Insecta</taxon>
        <taxon>Pterygota</taxon>
        <taxon>Neoptera</taxon>
        <taxon>Endopterygota</taxon>
        <taxon>Coleoptera</taxon>
        <taxon>Polyphaga</taxon>
        <taxon>Staphyliniformia</taxon>
        <taxon>Silphidae</taxon>
        <taxon>Nicrophorinae</taxon>
        <taxon>Nicrophorus</taxon>
    </lineage>
</organism>
<dbReference type="PANTHER" id="PTHR11040">
    <property type="entry name" value="ZINC/IRON TRANSPORTER"/>
    <property type="match status" value="1"/>
</dbReference>
<evidence type="ECO:0000313" key="7">
    <source>
        <dbReference type="RefSeq" id="XP_017777781.1"/>
    </source>
</evidence>